<accession>A0ABW7GFQ3</accession>
<dbReference type="RefSeq" id="WP_394509574.1">
    <property type="nucleotide sequence ID" value="NZ_JBIGHX010000001.1"/>
</dbReference>
<keyword evidence="2" id="KW-1185">Reference proteome</keyword>
<protein>
    <submittedName>
        <fullName evidence="1">Uncharacterized protein</fullName>
    </submittedName>
</protein>
<comment type="caution">
    <text evidence="1">The sequence shown here is derived from an EMBL/GenBank/DDBJ whole genome shotgun (WGS) entry which is preliminary data.</text>
</comment>
<dbReference type="EMBL" id="JBIGHX010000001">
    <property type="protein sequence ID" value="MFG6460756.1"/>
    <property type="molecule type" value="Genomic_DNA"/>
</dbReference>
<evidence type="ECO:0000313" key="2">
    <source>
        <dbReference type="Proteomes" id="UP001606302"/>
    </source>
</evidence>
<dbReference type="Proteomes" id="UP001606302">
    <property type="component" value="Unassembled WGS sequence"/>
</dbReference>
<proteinExistence type="predicted"/>
<sequence length="293" mass="30476">MSGIAAIQAINPAESVQAWLQAAAASEAEVAALAQAPELPQAALSLPGPIGEASAAPPSTLLAQAPDAAAAVQPLAPALLTPLALQQGPELRWRVQDAAAWRALFAAAGEDDTADASPAEPDAHAPAPAEDIPAWAQALLARLRDAAEAPASAASLRPALQAWRAGLPVLLASPVGLASLQPSRDGASWCWRRWPARWRQARPATGERWWAVRLGLGAQGRPRTLRELAGAQRPVPGQVSCELRLDGTAPGIAQWAEVLVQAPSSASLRGLLGARPSLTWLLCNDALWPREPA</sequence>
<reference evidence="1 2" key="1">
    <citation type="submission" date="2024-08" db="EMBL/GenBank/DDBJ databases">
        <authorList>
            <person name="Lu H."/>
        </authorList>
    </citation>
    <scope>NUCLEOTIDE SEQUENCE [LARGE SCALE GENOMIC DNA]</scope>
    <source>
        <strain evidence="1 2">DXS20W</strain>
    </source>
</reference>
<gene>
    <name evidence="1" type="ORF">ACG04Q_04165</name>
</gene>
<name>A0ABW7GFQ3_9BURK</name>
<organism evidence="1 2">
    <name type="scientific">Pelomonas lactea</name>
    <dbReference type="NCBI Taxonomy" id="3299030"/>
    <lineage>
        <taxon>Bacteria</taxon>
        <taxon>Pseudomonadati</taxon>
        <taxon>Pseudomonadota</taxon>
        <taxon>Betaproteobacteria</taxon>
        <taxon>Burkholderiales</taxon>
        <taxon>Sphaerotilaceae</taxon>
        <taxon>Roseateles</taxon>
    </lineage>
</organism>
<evidence type="ECO:0000313" key="1">
    <source>
        <dbReference type="EMBL" id="MFG6460756.1"/>
    </source>
</evidence>